<accession>A0A218MLK4</accession>
<dbReference type="EMBL" id="KY052816">
    <property type="protein sequence ID" value="ASF00159.1"/>
    <property type="molecule type" value="Genomic_DNA"/>
</dbReference>
<sequence length="50" mass="5407">MQKPAGKVLNTGKPVVGTRVMRSNNSTITPTLRKIDNVPYKGNAVLNAQK</sequence>
<organism evidence="1">
    <name type="scientific">uncultured virus</name>
    <dbReference type="NCBI Taxonomy" id="340016"/>
    <lineage>
        <taxon>Viruses</taxon>
        <taxon>environmental samples</taxon>
    </lineage>
</organism>
<name>A0A218MLK4_9VIRU</name>
<protein>
    <submittedName>
        <fullName evidence="1">Uncharacterized protein</fullName>
    </submittedName>
</protein>
<reference evidence="1" key="2">
    <citation type="journal article" date="2017" name="Nat. Commun.">
        <title>Single-virus genomics reveals hidden cosmopolitan and abundant viruses.</title>
        <authorList>
            <person name="Martinez-Hernandez F."/>
            <person name="Fornas O."/>
            <person name="Lluesma Gomez M."/>
            <person name="Bolduc B."/>
            <person name="de la Cruz Pena M.J."/>
            <person name="Martinez J.M."/>
            <person name="Anton J."/>
            <person name="Gasol J.M."/>
            <person name="Rosselli R."/>
            <person name="Rodriguez-Valera F."/>
            <person name="Sullivan M.B."/>
            <person name="Acinas S.G."/>
            <person name="Martinez-Garcia M."/>
        </authorList>
    </citation>
    <scope>NUCLEOTIDE SEQUENCE</scope>
</reference>
<evidence type="ECO:0000313" key="1">
    <source>
        <dbReference type="EMBL" id="ASF00159.1"/>
    </source>
</evidence>
<proteinExistence type="predicted"/>
<reference evidence="1" key="1">
    <citation type="submission" date="2016-10" db="EMBL/GenBank/DDBJ databases">
        <authorList>
            <person name="Varghese N."/>
        </authorList>
    </citation>
    <scope>NUCLEOTIDE SEQUENCE</scope>
</reference>